<dbReference type="Pfam" id="PF23563">
    <property type="entry name" value="TRIP13_N"/>
    <property type="match status" value="1"/>
</dbReference>
<dbReference type="PANTHER" id="PTHR45991:SF1">
    <property type="entry name" value="PACHYTENE CHECKPOINT PROTEIN 2 HOMOLOG"/>
    <property type="match status" value="1"/>
</dbReference>
<evidence type="ECO:0000256" key="2">
    <source>
        <dbReference type="ARBA" id="ARBA00022741"/>
    </source>
</evidence>
<dbReference type="Pfam" id="PF00004">
    <property type="entry name" value="AAA"/>
    <property type="match status" value="1"/>
</dbReference>
<dbReference type="InterPro" id="IPR044539">
    <property type="entry name" value="Pch2-like"/>
</dbReference>
<comment type="caution">
    <text evidence="8">The sequence shown here is derived from an EMBL/GenBank/DDBJ whole genome shotgun (WGS) entry which is preliminary data.</text>
</comment>
<dbReference type="AlphaFoldDB" id="G4T5F8"/>
<dbReference type="OMA" id="WEGLWES"/>
<keyword evidence="9" id="KW-1185">Reference proteome</keyword>
<evidence type="ECO:0000313" key="8">
    <source>
        <dbReference type="EMBL" id="CCA66560.1"/>
    </source>
</evidence>
<dbReference type="InParanoid" id="G4T5F8"/>
<feature type="region of interest" description="Disordered" evidence="5">
    <location>
        <begin position="1"/>
        <end position="26"/>
    </location>
</feature>
<feature type="region of interest" description="Disordered" evidence="5">
    <location>
        <begin position="426"/>
        <end position="451"/>
    </location>
</feature>
<evidence type="ECO:0000256" key="4">
    <source>
        <dbReference type="ARBA" id="ARBA00023254"/>
    </source>
</evidence>
<evidence type="ECO:0000259" key="7">
    <source>
        <dbReference type="Pfam" id="PF23242"/>
    </source>
</evidence>
<dbReference type="Proteomes" id="UP000007148">
    <property type="component" value="Unassembled WGS sequence"/>
</dbReference>
<dbReference type="GO" id="GO:0005524">
    <property type="term" value="F:ATP binding"/>
    <property type="evidence" value="ECO:0007669"/>
    <property type="project" value="UniProtKB-KW"/>
</dbReference>
<dbReference type="Pfam" id="PF23242">
    <property type="entry name" value="AAA_lid_TRIP13_C"/>
    <property type="match status" value="1"/>
</dbReference>
<dbReference type="InterPro" id="IPR027417">
    <property type="entry name" value="P-loop_NTPase"/>
</dbReference>
<keyword evidence="4" id="KW-0469">Meiosis</keyword>
<dbReference type="FunFam" id="3.40.50.300:FF:001494">
    <property type="entry name" value="Pachytene checkpoint component Pch2"/>
    <property type="match status" value="1"/>
</dbReference>
<name>G4T5F8_SERID</name>
<keyword evidence="3" id="KW-0067">ATP-binding</keyword>
<dbReference type="GO" id="GO:0007131">
    <property type="term" value="P:reciprocal meiotic recombination"/>
    <property type="evidence" value="ECO:0007669"/>
    <property type="project" value="TreeGrafter"/>
</dbReference>
<dbReference type="HOGENOM" id="CLU_028208_1_1_1"/>
<evidence type="ECO:0000313" key="9">
    <source>
        <dbReference type="Proteomes" id="UP000007148"/>
    </source>
</evidence>
<dbReference type="SUPFAM" id="SSF52540">
    <property type="entry name" value="P-loop containing nucleoside triphosphate hydrolases"/>
    <property type="match status" value="1"/>
</dbReference>
<dbReference type="EMBL" id="CAFZ01000003">
    <property type="protein sequence ID" value="CCA66560.1"/>
    <property type="molecule type" value="Genomic_DNA"/>
</dbReference>
<dbReference type="GO" id="GO:0005634">
    <property type="term" value="C:nucleus"/>
    <property type="evidence" value="ECO:0007669"/>
    <property type="project" value="TreeGrafter"/>
</dbReference>
<feature type="domain" description="Pachytene checkpoint protein 2 C-terminal" evidence="7">
    <location>
        <begin position="337"/>
        <end position="416"/>
    </location>
</feature>
<feature type="compositionally biased region" description="Basic and acidic residues" evidence="5">
    <location>
        <begin position="7"/>
        <end position="26"/>
    </location>
</feature>
<dbReference type="eggNOG" id="KOG0744">
    <property type="taxonomic scope" value="Eukaryota"/>
</dbReference>
<evidence type="ECO:0000259" key="6">
    <source>
        <dbReference type="Pfam" id="PF00004"/>
    </source>
</evidence>
<reference evidence="8 9" key="1">
    <citation type="journal article" date="2011" name="PLoS Pathog.">
        <title>Endophytic Life Strategies Decoded by Genome and Transcriptome Analyses of the Mutualistic Root Symbiont Piriformospora indica.</title>
        <authorList>
            <person name="Zuccaro A."/>
            <person name="Lahrmann U."/>
            <person name="Guldener U."/>
            <person name="Langen G."/>
            <person name="Pfiffi S."/>
            <person name="Biedenkopf D."/>
            <person name="Wong P."/>
            <person name="Samans B."/>
            <person name="Grimm C."/>
            <person name="Basiewicz M."/>
            <person name="Murat C."/>
            <person name="Martin F."/>
            <person name="Kogel K.H."/>
        </authorList>
    </citation>
    <scope>NUCLEOTIDE SEQUENCE [LARGE SCALE GENOMIC DNA]</scope>
    <source>
        <strain evidence="8 9">DSM 11827</strain>
    </source>
</reference>
<dbReference type="GO" id="GO:0005694">
    <property type="term" value="C:chromosome"/>
    <property type="evidence" value="ECO:0007669"/>
    <property type="project" value="TreeGrafter"/>
</dbReference>
<accession>G4T5F8</accession>
<evidence type="ECO:0000256" key="5">
    <source>
        <dbReference type="SAM" id="MobiDB-lite"/>
    </source>
</evidence>
<dbReference type="Gene3D" id="3.40.50.300">
    <property type="entry name" value="P-loop containing nucleotide triphosphate hydrolases"/>
    <property type="match status" value="1"/>
</dbReference>
<dbReference type="GO" id="GO:0051598">
    <property type="term" value="P:meiotic recombination checkpoint signaling"/>
    <property type="evidence" value="ECO:0007669"/>
    <property type="project" value="TreeGrafter"/>
</dbReference>
<dbReference type="STRING" id="1109443.G4T5F8"/>
<gene>
    <name evidence="8" type="ORF">PIIN_00244</name>
</gene>
<dbReference type="InterPro" id="IPR058249">
    <property type="entry name" value="Pch2_C"/>
</dbReference>
<dbReference type="PANTHER" id="PTHR45991">
    <property type="entry name" value="PACHYTENE CHECKPOINT PROTEIN 2"/>
    <property type="match status" value="1"/>
</dbReference>
<proteinExistence type="inferred from homology"/>
<protein>
    <submittedName>
        <fullName evidence="8">Related to PCH2-putative ATPase</fullName>
    </submittedName>
</protein>
<comment type="similarity">
    <text evidence="1">Belongs to the AAA ATPase family. PCH2 subfamily.</text>
</comment>
<organism evidence="8 9">
    <name type="scientific">Serendipita indica (strain DSM 11827)</name>
    <name type="common">Root endophyte fungus</name>
    <name type="synonym">Piriformospora indica</name>
    <dbReference type="NCBI Taxonomy" id="1109443"/>
    <lineage>
        <taxon>Eukaryota</taxon>
        <taxon>Fungi</taxon>
        <taxon>Dikarya</taxon>
        <taxon>Basidiomycota</taxon>
        <taxon>Agaricomycotina</taxon>
        <taxon>Agaricomycetes</taxon>
        <taxon>Sebacinales</taxon>
        <taxon>Serendipitaceae</taxon>
        <taxon>Serendipita</taxon>
    </lineage>
</organism>
<dbReference type="InterPro" id="IPR003959">
    <property type="entry name" value="ATPase_AAA_core"/>
</dbReference>
<dbReference type="OrthoDB" id="10042665at2759"/>
<evidence type="ECO:0000256" key="3">
    <source>
        <dbReference type="ARBA" id="ARBA00022840"/>
    </source>
</evidence>
<sequence>MSSTTLHPKDVAMDDPTSKTRDFGTSRHYEEEDELYTVHVEVRLKQQSTARVDFIKDLVMEHLMQDDTIFVPSEITGWEMESRMEQNVQRITACETSSPTNTVKIENAHLEIHVYQPIACEQDDLSTGNTKDDVIAATVTELPCIEWDTLWDSLIYDSNVKPHLLNYLYSTFILSEANVDFNLVAWNRQSYFMDRTGKTSLCKALAQKLSIRLSERYSQCRLLEINSHSLFSKWFSESGKLVQKLFLSISELADDEDVFLVVLIDEVESLTAARAGAVAGQEPSDALRVVNALLTQLDRMKQRKNVLFLATSNLVGAIDPAFKDRADIVQYIGLPPTEAIYDMLHSCLVELMAKGIVQQMNIPNRQISDTPNRAAMAGIKEWDVSSSLWALSAKCKGLSGRALRRLPVLAHARAIARGAPVTLFTAPARESATTSESSRNRIHPKQRTRSAEKWVQDMEAVVQESRVQLERLE</sequence>
<keyword evidence="2" id="KW-0547">Nucleotide-binding</keyword>
<feature type="domain" description="ATPase AAA-type core" evidence="6">
    <location>
        <begin position="196"/>
        <end position="333"/>
    </location>
</feature>
<dbReference type="GO" id="GO:0016887">
    <property type="term" value="F:ATP hydrolysis activity"/>
    <property type="evidence" value="ECO:0007669"/>
    <property type="project" value="InterPro"/>
</dbReference>
<evidence type="ECO:0000256" key="1">
    <source>
        <dbReference type="ARBA" id="ARBA00007271"/>
    </source>
</evidence>